<dbReference type="InterPro" id="IPR025514">
    <property type="entry name" value="DUF4402"/>
</dbReference>
<dbReference type="OrthoDB" id="1443914at2"/>
<dbReference type="AlphaFoldDB" id="A0A1H4GT20"/>
<accession>A0A1H4GT20</accession>
<proteinExistence type="predicted"/>
<protein>
    <recommendedName>
        <fullName evidence="3">DUF4402 domain-containing protein</fullName>
    </recommendedName>
</protein>
<reference evidence="1 2" key="1">
    <citation type="submission" date="2016-10" db="EMBL/GenBank/DDBJ databases">
        <authorList>
            <person name="de Groot N.N."/>
        </authorList>
    </citation>
    <scope>NUCLEOTIDE SEQUENCE [LARGE SCALE GENOMIC DNA]</scope>
    <source>
        <strain evidence="1 2">DSM 19033</strain>
    </source>
</reference>
<dbReference type="STRING" id="425514.SAMN05443550_11114"/>
<dbReference type="Pfam" id="PF14352">
    <property type="entry name" value="DUF4402"/>
    <property type="match status" value="1"/>
</dbReference>
<sequence>MANPVTCITINKIVMTATQIITRIIPLLSAGFFLMLTVSPAKAQFTTTVIQQLNFGTFCPVGASGSITISPAGVRTVAGDIITINQNSALYMQAIVEVEAPIGSRLTIVNSNTQLRGSNGGAMTLHINSTDPVSSVITTTSKTNISIGGTLMISNMTANPSGKYSGSFDVTFIIE</sequence>
<keyword evidence="2" id="KW-1185">Reference proteome</keyword>
<gene>
    <name evidence="1" type="ORF">SAMN05443550_11114</name>
</gene>
<evidence type="ECO:0008006" key="3">
    <source>
        <dbReference type="Google" id="ProtNLM"/>
    </source>
</evidence>
<dbReference type="Proteomes" id="UP000198850">
    <property type="component" value="Unassembled WGS sequence"/>
</dbReference>
<dbReference type="EMBL" id="FNRA01000011">
    <property type="protein sequence ID" value="SEB11772.1"/>
    <property type="molecule type" value="Genomic_DNA"/>
</dbReference>
<organism evidence="1 2">
    <name type="scientific">Pedobacter hartonius</name>
    <dbReference type="NCBI Taxonomy" id="425514"/>
    <lineage>
        <taxon>Bacteria</taxon>
        <taxon>Pseudomonadati</taxon>
        <taxon>Bacteroidota</taxon>
        <taxon>Sphingobacteriia</taxon>
        <taxon>Sphingobacteriales</taxon>
        <taxon>Sphingobacteriaceae</taxon>
        <taxon>Pedobacter</taxon>
    </lineage>
</organism>
<evidence type="ECO:0000313" key="2">
    <source>
        <dbReference type="Proteomes" id="UP000198850"/>
    </source>
</evidence>
<evidence type="ECO:0000313" key="1">
    <source>
        <dbReference type="EMBL" id="SEB11772.1"/>
    </source>
</evidence>
<name>A0A1H4GT20_9SPHI</name>